<name>Q21UX3_ALBFT</name>
<dbReference type="HOGENOM" id="CLU_1056560_0_0_4"/>
<dbReference type="eggNOG" id="ENOG50305GN">
    <property type="taxonomic scope" value="Bacteria"/>
</dbReference>
<sequence length="239" mass="26171">MNTSAGLLGFGGNSWKEEVLLHDGQKIIVERSQSYGGRSEPGQSGPIKEHSIRFTPPGSSKAIAWTSEYSEDVGRANFNLLAVHALNGTAYIVASPNLCLSYNKWGRPNPPYVIFKHDGSQWQRIAMESLPIEFKTINVFLSIQKVQAEELSAVGLTSAETISQANRRSENPEFRSILRDARVNAGGEGCEEMVSNGKGGWLGIDWFKSQPDVDACLKVCAQKGISSEFCPCKNLFKGK</sequence>
<keyword evidence="3" id="KW-1185">Reference proteome</keyword>
<dbReference type="STRING" id="338969.Rfer_2716"/>
<evidence type="ECO:0000313" key="3">
    <source>
        <dbReference type="Proteomes" id="UP000008332"/>
    </source>
</evidence>
<dbReference type="KEGG" id="rfr:Rfer_2716"/>
<gene>
    <name evidence="2" type="ordered locus">Rfer_2716</name>
</gene>
<evidence type="ECO:0000313" key="2">
    <source>
        <dbReference type="EMBL" id="ABD70430.1"/>
    </source>
</evidence>
<dbReference type="OrthoDB" id="8904545at2"/>
<protein>
    <submittedName>
        <fullName evidence="2">Uncharacterized protein</fullName>
    </submittedName>
</protein>
<proteinExistence type="predicted"/>
<reference evidence="3" key="1">
    <citation type="submission" date="2006-02" db="EMBL/GenBank/DDBJ databases">
        <title>Complete sequence of chromosome of Rhodoferax ferrireducens DSM 15236.</title>
        <authorList>
            <person name="Copeland A."/>
            <person name="Lucas S."/>
            <person name="Lapidus A."/>
            <person name="Barry K."/>
            <person name="Detter J.C."/>
            <person name="Glavina del Rio T."/>
            <person name="Hammon N."/>
            <person name="Israni S."/>
            <person name="Pitluck S."/>
            <person name="Brettin T."/>
            <person name="Bruce D."/>
            <person name="Han C."/>
            <person name="Tapia R."/>
            <person name="Gilna P."/>
            <person name="Kiss H."/>
            <person name="Schmutz J."/>
            <person name="Larimer F."/>
            <person name="Land M."/>
            <person name="Kyrpides N."/>
            <person name="Ivanova N."/>
            <person name="Richardson P."/>
        </authorList>
    </citation>
    <scope>NUCLEOTIDE SEQUENCE [LARGE SCALE GENOMIC DNA]</scope>
    <source>
        <strain evidence="3">ATCC BAA-621 / DSM 15236 / T118</strain>
    </source>
</reference>
<feature type="region of interest" description="Disordered" evidence="1">
    <location>
        <begin position="31"/>
        <end position="56"/>
    </location>
</feature>
<dbReference type="EMBL" id="CP000267">
    <property type="protein sequence ID" value="ABD70430.1"/>
    <property type="molecule type" value="Genomic_DNA"/>
</dbReference>
<evidence type="ECO:0000256" key="1">
    <source>
        <dbReference type="SAM" id="MobiDB-lite"/>
    </source>
</evidence>
<dbReference type="Proteomes" id="UP000008332">
    <property type="component" value="Chromosome"/>
</dbReference>
<organism evidence="2 3">
    <name type="scientific">Albidiferax ferrireducens (strain ATCC BAA-621 / DSM 15236 / T118)</name>
    <name type="common">Rhodoferax ferrireducens</name>
    <dbReference type="NCBI Taxonomy" id="338969"/>
    <lineage>
        <taxon>Bacteria</taxon>
        <taxon>Pseudomonadati</taxon>
        <taxon>Pseudomonadota</taxon>
        <taxon>Betaproteobacteria</taxon>
        <taxon>Burkholderiales</taxon>
        <taxon>Comamonadaceae</taxon>
        <taxon>Rhodoferax</taxon>
    </lineage>
</organism>
<dbReference type="AlphaFoldDB" id="Q21UX3"/>
<accession>Q21UX3</accession>